<feature type="compositionally biased region" description="Polar residues" evidence="1">
    <location>
        <begin position="51"/>
        <end position="63"/>
    </location>
</feature>
<feature type="non-terminal residue" evidence="2">
    <location>
        <position position="1"/>
    </location>
</feature>
<feature type="region of interest" description="Disordered" evidence="1">
    <location>
        <begin position="1"/>
        <end position="99"/>
    </location>
</feature>
<protein>
    <submittedName>
        <fullName evidence="2">Uncharacterized protein</fullName>
    </submittedName>
</protein>
<accession>A0A0K8SW92</accession>
<feature type="compositionally biased region" description="Acidic residues" evidence="1">
    <location>
        <begin position="89"/>
        <end position="99"/>
    </location>
</feature>
<evidence type="ECO:0000313" key="2">
    <source>
        <dbReference type="EMBL" id="JAG57553.1"/>
    </source>
</evidence>
<organism evidence="2">
    <name type="scientific">Lygus hesperus</name>
    <name type="common">Western plant bug</name>
    <dbReference type="NCBI Taxonomy" id="30085"/>
    <lineage>
        <taxon>Eukaryota</taxon>
        <taxon>Metazoa</taxon>
        <taxon>Ecdysozoa</taxon>
        <taxon>Arthropoda</taxon>
        <taxon>Hexapoda</taxon>
        <taxon>Insecta</taxon>
        <taxon>Pterygota</taxon>
        <taxon>Neoptera</taxon>
        <taxon>Paraneoptera</taxon>
        <taxon>Hemiptera</taxon>
        <taxon>Heteroptera</taxon>
        <taxon>Panheteroptera</taxon>
        <taxon>Cimicomorpha</taxon>
        <taxon>Miridae</taxon>
        <taxon>Mirini</taxon>
        <taxon>Lygus</taxon>
    </lineage>
</organism>
<feature type="non-terminal residue" evidence="2">
    <location>
        <position position="99"/>
    </location>
</feature>
<dbReference type="AlphaFoldDB" id="A0A0K8SW92"/>
<reference evidence="2" key="1">
    <citation type="submission" date="2014-09" db="EMBL/GenBank/DDBJ databases">
        <authorList>
            <person name="Magalhaes I.L.F."/>
            <person name="Oliveira U."/>
            <person name="Santos F.R."/>
            <person name="Vidigal T.H.D.A."/>
            <person name="Brescovit A.D."/>
            <person name="Santos A.J."/>
        </authorList>
    </citation>
    <scope>NUCLEOTIDE SEQUENCE</scope>
</reference>
<sequence length="99" mass="11720">NQQNYKPMPQNQKPPNQQNNVKPPYQQNQKPSQNQQKGPPQNNSKNNQQKWTPMSWQTTNPNFHNLEMDDPGVPADYDSFEFDQNPEYPNEDFEYEDPP</sequence>
<feature type="compositionally biased region" description="Low complexity" evidence="1">
    <location>
        <begin position="1"/>
        <end position="50"/>
    </location>
</feature>
<dbReference type="EMBL" id="GBRD01008268">
    <property type="protein sequence ID" value="JAG57553.1"/>
    <property type="molecule type" value="Transcribed_RNA"/>
</dbReference>
<proteinExistence type="predicted"/>
<evidence type="ECO:0000256" key="1">
    <source>
        <dbReference type="SAM" id="MobiDB-lite"/>
    </source>
</evidence>
<name>A0A0K8SW92_LYGHE</name>